<name>A0A7S0C8D2_9STRA</name>
<feature type="region of interest" description="Disordered" evidence="1">
    <location>
        <begin position="112"/>
        <end position="149"/>
    </location>
</feature>
<feature type="compositionally biased region" description="Basic residues" evidence="1">
    <location>
        <begin position="117"/>
        <end position="126"/>
    </location>
</feature>
<feature type="region of interest" description="Disordered" evidence="1">
    <location>
        <begin position="166"/>
        <end position="335"/>
    </location>
</feature>
<evidence type="ECO:0000313" key="2">
    <source>
        <dbReference type="EMBL" id="CAD8416107.1"/>
    </source>
</evidence>
<feature type="compositionally biased region" description="Basic and acidic residues" evidence="1">
    <location>
        <begin position="252"/>
        <end position="263"/>
    </location>
</feature>
<dbReference type="InterPro" id="IPR012677">
    <property type="entry name" value="Nucleotide-bd_a/b_plait_sf"/>
</dbReference>
<dbReference type="AlphaFoldDB" id="A0A7S0C8D2"/>
<dbReference type="Gene3D" id="3.30.70.330">
    <property type="match status" value="1"/>
</dbReference>
<feature type="compositionally biased region" description="Basic residues" evidence="1">
    <location>
        <begin position="226"/>
        <end position="240"/>
    </location>
</feature>
<dbReference type="EMBL" id="HBEL01026503">
    <property type="protein sequence ID" value="CAD8416107.1"/>
    <property type="molecule type" value="Transcribed_RNA"/>
</dbReference>
<feature type="compositionally biased region" description="Basic residues" evidence="1">
    <location>
        <begin position="275"/>
        <end position="285"/>
    </location>
</feature>
<organism evidence="2">
    <name type="scientific">Proboscia inermis</name>
    <dbReference type="NCBI Taxonomy" id="420281"/>
    <lineage>
        <taxon>Eukaryota</taxon>
        <taxon>Sar</taxon>
        <taxon>Stramenopiles</taxon>
        <taxon>Ochrophyta</taxon>
        <taxon>Bacillariophyta</taxon>
        <taxon>Coscinodiscophyceae</taxon>
        <taxon>Rhizosoleniophycidae</taxon>
        <taxon>Rhizosoleniales</taxon>
        <taxon>Rhizosoleniaceae</taxon>
        <taxon>Proboscia</taxon>
    </lineage>
</organism>
<evidence type="ECO:0000256" key="1">
    <source>
        <dbReference type="SAM" id="MobiDB-lite"/>
    </source>
</evidence>
<proteinExistence type="predicted"/>
<reference evidence="2" key="1">
    <citation type="submission" date="2021-01" db="EMBL/GenBank/DDBJ databases">
        <authorList>
            <person name="Corre E."/>
            <person name="Pelletier E."/>
            <person name="Niang G."/>
            <person name="Scheremetjew M."/>
            <person name="Finn R."/>
            <person name="Kale V."/>
            <person name="Holt S."/>
            <person name="Cochrane G."/>
            <person name="Meng A."/>
            <person name="Brown T."/>
            <person name="Cohen L."/>
        </authorList>
    </citation>
    <scope>NUCLEOTIDE SEQUENCE</scope>
    <source>
        <strain evidence="2">CCAP1064/1</strain>
    </source>
</reference>
<feature type="compositionally biased region" description="Basic and acidic residues" evidence="1">
    <location>
        <begin position="286"/>
        <end position="296"/>
    </location>
</feature>
<sequence length="335" mass="37711">MERGVVNVEDVKAHLRAGGMTAREINDADLTIPAFDTKSTKHAIPSVYIDRDVGELIPGKKSPSVSQAPSRGFGFVEFQHHVHALAVLRELNNNPKYSEEYVNKGKKAKALVLGGKNSKKNKKQKVLKKDKADEEEGKQGGPAELKGDDGKIKYPRLLVEFTVENKAKARTQAVNKAKQATNTQKQKKDQRREKRKKEQEEKEKAESKTAKRQKGDKSVEPEIVPKKKSRGALQREKKRLAKELSEADGEDAERIQAKQKEEAPLLPPVPEAKPTKKALKKMKKKQTIDREGEALEKMVQSYKASLFSSKDSEKTEAAPQSNPRETVKENRWFEQ</sequence>
<protein>
    <recommendedName>
        <fullName evidence="3">RRM domain-containing protein</fullName>
    </recommendedName>
</protein>
<feature type="compositionally biased region" description="Low complexity" evidence="1">
    <location>
        <begin position="175"/>
        <end position="184"/>
    </location>
</feature>
<gene>
    <name evidence="2" type="ORF">PINE0816_LOCUS12242</name>
</gene>
<accession>A0A7S0C8D2</accession>
<feature type="compositionally biased region" description="Basic and acidic residues" evidence="1">
    <location>
        <begin position="186"/>
        <end position="225"/>
    </location>
</feature>
<feature type="compositionally biased region" description="Basic and acidic residues" evidence="1">
    <location>
        <begin position="325"/>
        <end position="335"/>
    </location>
</feature>
<evidence type="ECO:0008006" key="3">
    <source>
        <dbReference type="Google" id="ProtNLM"/>
    </source>
</evidence>